<keyword evidence="6" id="KW-1185">Reference proteome</keyword>
<dbReference type="Pfam" id="PF18052">
    <property type="entry name" value="Rx_N"/>
    <property type="match status" value="1"/>
</dbReference>
<evidence type="ECO:0000256" key="1">
    <source>
        <dbReference type="ARBA" id="ARBA00022737"/>
    </source>
</evidence>
<accession>A0ABY9E331</accession>
<dbReference type="CDD" id="cd14798">
    <property type="entry name" value="RX-CC_like"/>
    <property type="match status" value="1"/>
</dbReference>
<keyword evidence="1" id="KW-0677">Repeat</keyword>
<feature type="domain" description="Disease resistance N-terminal" evidence="4">
    <location>
        <begin position="71"/>
        <end position="128"/>
    </location>
</feature>
<dbReference type="EMBL" id="CP126666">
    <property type="protein sequence ID" value="WKA13284.1"/>
    <property type="molecule type" value="Genomic_DNA"/>
</dbReference>
<organism evidence="5 6">
    <name type="scientific">Vitis vinifera</name>
    <name type="common">Grape</name>
    <dbReference type="NCBI Taxonomy" id="29760"/>
    <lineage>
        <taxon>Eukaryota</taxon>
        <taxon>Viridiplantae</taxon>
        <taxon>Streptophyta</taxon>
        <taxon>Embryophyta</taxon>
        <taxon>Tracheophyta</taxon>
        <taxon>Spermatophyta</taxon>
        <taxon>Magnoliopsida</taxon>
        <taxon>eudicotyledons</taxon>
        <taxon>Gunneridae</taxon>
        <taxon>Pentapetalae</taxon>
        <taxon>rosids</taxon>
        <taxon>Vitales</taxon>
        <taxon>Vitaceae</taxon>
        <taxon>Viteae</taxon>
        <taxon>Vitis</taxon>
    </lineage>
</organism>
<dbReference type="InterPro" id="IPR038005">
    <property type="entry name" value="RX-like_CC"/>
</dbReference>
<dbReference type="Gene3D" id="1.20.5.4130">
    <property type="match status" value="1"/>
</dbReference>
<evidence type="ECO:0000256" key="2">
    <source>
        <dbReference type="ARBA" id="ARBA00022741"/>
    </source>
</evidence>
<evidence type="ECO:0000313" key="6">
    <source>
        <dbReference type="Proteomes" id="UP001227230"/>
    </source>
</evidence>
<dbReference type="Proteomes" id="UP001227230">
    <property type="component" value="Chromosome 19"/>
</dbReference>
<sequence length="129" mass="15335">MRFATPRRWPPPPNVSPIQRLEMIPDIILWSETFLNCYFMIQQLDLDLHANYILVSFKYVTPLILCYTYFGVPKELRKLEEKLDTIKAVLLDAEEKQEESHAVKAWVRRLKDFVYDADDMLDDFATHQL</sequence>
<proteinExistence type="predicted"/>
<evidence type="ECO:0000256" key="3">
    <source>
        <dbReference type="ARBA" id="ARBA00022821"/>
    </source>
</evidence>
<dbReference type="InterPro" id="IPR041118">
    <property type="entry name" value="Rx_N"/>
</dbReference>
<reference evidence="5 6" key="1">
    <citation type="journal article" date="2023" name="Hortic Res">
        <title>The complete reference genome for grapevine (Vitis vinifera L.) genetics and breeding.</title>
        <authorList>
            <person name="Shi X."/>
            <person name="Cao S."/>
            <person name="Wang X."/>
            <person name="Huang S."/>
            <person name="Wang Y."/>
            <person name="Liu Z."/>
            <person name="Liu W."/>
            <person name="Leng X."/>
            <person name="Peng Y."/>
            <person name="Wang N."/>
            <person name="Wang Y."/>
            <person name="Ma Z."/>
            <person name="Xu X."/>
            <person name="Zhang F."/>
            <person name="Xue H."/>
            <person name="Zhong H."/>
            <person name="Wang Y."/>
            <person name="Zhang K."/>
            <person name="Velt A."/>
            <person name="Avia K."/>
            <person name="Holtgrawe D."/>
            <person name="Grimplet J."/>
            <person name="Matus J.T."/>
            <person name="Ware D."/>
            <person name="Wu X."/>
            <person name="Wang H."/>
            <person name="Liu C."/>
            <person name="Fang Y."/>
            <person name="Rustenholz C."/>
            <person name="Cheng Z."/>
            <person name="Xiao H."/>
            <person name="Zhou Y."/>
        </authorList>
    </citation>
    <scope>NUCLEOTIDE SEQUENCE [LARGE SCALE GENOMIC DNA]</scope>
    <source>
        <strain evidence="6">cv. Pinot noir / PN40024</strain>
        <tissue evidence="5">Leaf</tissue>
    </source>
</reference>
<evidence type="ECO:0000259" key="4">
    <source>
        <dbReference type="Pfam" id="PF18052"/>
    </source>
</evidence>
<keyword evidence="3" id="KW-0611">Plant defense</keyword>
<protein>
    <recommendedName>
        <fullName evidence="4">Disease resistance N-terminal domain-containing protein</fullName>
    </recommendedName>
</protein>
<evidence type="ECO:0000313" key="5">
    <source>
        <dbReference type="EMBL" id="WKA13284.1"/>
    </source>
</evidence>
<name>A0ABY9E331_VITVI</name>
<keyword evidence="2" id="KW-0547">Nucleotide-binding</keyword>
<gene>
    <name evidence="5" type="ORF">VitviT2T_030600</name>
</gene>